<evidence type="ECO:0000259" key="1">
    <source>
        <dbReference type="PROSITE" id="PS51725"/>
    </source>
</evidence>
<reference evidence="3" key="1">
    <citation type="submission" date="2016-10" db="EMBL/GenBank/DDBJ databases">
        <authorList>
            <person name="Varghese N."/>
            <person name="Submissions S."/>
        </authorList>
    </citation>
    <scope>NUCLEOTIDE SEQUENCE [LARGE SCALE GENOMIC DNA]</scope>
    <source>
        <strain evidence="3">DSM 43163</strain>
    </source>
</reference>
<dbReference type="GO" id="GO:0004497">
    <property type="term" value="F:monooxygenase activity"/>
    <property type="evidence" value="ECO:0007669"/>
    <property type="project" value="UniProtKB-KW"/>
</dbReference>
<dbReference type="InterPro" id="IPR007138">
    <property type="entry name" value="ABM_dom"/>
</dbReference>
<dbReference type="Proteomes" id="UP000236723">
    <property type="component" value="Unassembled WGS sequence"/>
</dbReference>
<name>A0A1H6E2B7_9ACTN</name>
<dbReference type="OrthoDB" id="3695636at2"/>
<protein>
    <submittedName>
        <fullName evidence="2">Quinol monooxygenase YgiN</fullName>
    </submittedName>
</protein>
<dbReference type="PROSITE" id="PS51725">
    <property type="entry name" value="ABM"/>
    <property type="match status" value="1"/>
</dbReference>
<feature type="domain" description="ABM" evidence="1">
    <location>
        <begin position="2"/>
        <end position="94"/>
    </location>
</feature>
<evidence type="ECO:0000313" key="3">
    <source>
        <dbReference type="Proteomes" id="UP000236723"/>
    </source>
</evidence>
<dbReference type="SUPFAM" id="SSF54909">
    <property type="entry name" value="Dimeric alpha+beta barrel"/>
    <property type="match status" value="1"/>
</dbReference>
<organism evidence="2 3">
    <name type="scientific">Thermomonospora echinospora</name>
    <dbReference type="NCBI Taxonomy" id="1992"/>
    <lineage>
        <taxon>Bacteria</taxon>
        <taxon>Bacillati</taxon>
        <taxon>Actinomycetota</taxon>
        <taxon>Actinomycetes</taxon>
        <taxon>Streptosporangiales</taxon>
        <taxon>Thermomonosporaceae</taxon>
        <taxon>Thermomonospora</taxon>
    </lineage>
</organism>
<dbReference type="RefSeq" id="WP_103944145.1">
    <property type="nucleotide sequence ID" value="NZ_FNVO01000028.1"/>
</dbReference>
<dbReference type="InterPro" id="IPR011008">
    <property type="entry name" value="Dimeric_a/b-barrel"/>
</dbReference>
<dbReference type="EMBL" id="FNVO01000028">
    <property type="protein sequence ID" value="SEG91055.1"/>
    <property type="molecule type" value="Genomic_DNA"/>
</dbReference>
<dbReference type="Gene3D" id="3.30.70.100">
    <property type="match status" value="1"/>
</dbReference>
<proteinExistence type="predicted"/>
<evidence type="ECO:0000313" key="2">
    <source>
        <dbReference type="EMBL" id="SEG91055.1"/>
    </source>
</evidence>
<keyword evidence="3" id="KW-1185">Reference proteome</keyword>
<gene>
    <name evidence="2" type="ORF">SAMN04489712_12824</name>
</gene>
<dbReference type="Pfam" id="PF03992">
    <property type="entry name" value="ABM"/>
    <property type="match status" value="1"/>
</dbReference>
<keyword evidence="2" id="KW-0560">Oxidoreductase</keyword>
<keyword evidence="2" id="KW-0503">Monooxygenase</keyword>
<dbReference type="AlphaFoldDB" id="A0A1H6E2B7"/>
<accession>A0A1H6E2B7</accession>
<sequence length="102" mass="11721">MFGLVVRFTCKDEASAEEFDRLVGETVEKIRELEPGTFVYATHRVEGQPLQRIFYELYRDREAFDAHEAQEHTKRFLGARDELLASVEVDWLELQAGKGTAG</sequence>